<dbReference type="Gene3D" id="3.40.800.20">
    <property type="entry name" value="Histone deacetylase domain"/>
    <property type="match status" value="2"/>
</dbReference>
<name>A0A1X0NJV3_9TRYP</name>
<dbReference type="AlphaFoldDB" id="A0A1X0NJV3"/>
<feature type="domain" description="Histone deacetylase" evidence="2">
    <location>
        <begin position="493"/>
        <end position="616"/>
    </location>
</feature>
<dbReference type="Pfam" id="PF00850">
    <property type="entry name" value="Hist_deacetyl"/>
    <property type="match status" value="2"/>
</dbReference>
<dbReference type="EMBL" id="NBCO01000039">
    <property type="protein sequence ID" value="ORC85015.1"/>
    <property type="molecule type" value="Genomic_DNA"/>
</dbReference>
<comment type="caution">
    <text evidence="3">The sequence shown here is derived from an EMBL/GenBank/DDBJ whole genome shotgun (WGS) entry which is preliminary data.</text>
</comment>
<evidence type="ECO:0000259" key="2">
    <source>
        <dbReference type="Pfam" id="PF00850"/>
    </source>
</evidence>
<feature type="compositionally biased region" description="Low complexity" evidence="1">
    <location>
        <begin position="448"/>
        <end position="462"/>
    </location>
</feature>
<dbReference type="STRING" id="67003.A0A1X0NJV3"/>
<protein>
    <submittedName>
        <fullName evidence="3">Histone deacetylase</fullName>
    </submittedName>
</protein>
<feature type="compositionally biased region" description="Basic and acidic residues" evidence="1">
    <location>
        <begin position="368"/>
        <end position="382"/>
    </location>
</feature>
<reference evidence="3 4" key="1">
    <citation type="submission" date="2017-03" db="EMBL/GenBank/DDBJ databases">
        <title>An alternative strategy for trypanosome survival in the mammalian bloodstream revealed through genome and transcriptome analysis of the ubiquitous bovine parasite Trypanosoma (Megatrypanum) theileri.</title>
        <authorList>
            <person name="Kelly S."/>
            <person name="Ivens A."/>
            <person name="Mott A."/>
            <person name="O'Neill E."/>
            <person name="Emms D."/>
            <person name="Macleod O."/>
            <person name="Voorheis P."/>
            <person name="Matthews J."/>
            <person name="Matthews K."/>
            <person name="Carrington M."/>
        </authorList>
    </citation>
    <scope>NUCLEOTIDE SEQUENCE [LARGE SCALE GENOMIC DNA]</scope>
    <source>
        <strain evidence="3">Edinburgh</strain>
    </source>
</reference>
<dbReference type="InterPro" id="IPR037138">
    <property type="entry name" value="His_deacetylse_dom_sf"/>
</dbReference>
<dbReference type="GO" id="GO:0004407">
    <property type="term" value="F:histone deacetylase activity"/>
    <property type="evidence" value="ECO:0007669"/>
    <property type="project" value="TreeGrafter"/>
</dbReference>
<dbReference type="PANTHER" id="PTHR10625">
    <property type="entry name" value="HISTONE DEACETYLASE HDAC1-RELATED"/>
    <property type="match status" value="1"/>
</dbReference>
<feature type="region of interest" description="Disordered" evidence="1">
    <location>
        <begin position="354"/>
        <end position="411"/>
    </location>
</feature>
<organism evidence="3 4">
    <name type="scientific">Trypanosoma theileri</name>
    <dbReference type="NCBI Taxonomy" id="67003"/>
    <lineage>
        <taxon>Eukaryota</taxon>
        <taxon>Discoba</taxon>
        <taxon>Euglenozoa</taxon>
        <taxon>Kinetoplastea</taxon>
        <taxon>Metakinetoplastina</taxon>
        <taxon>Trypanosomatida</taxon>
        <taxon>Trypanosomatidae</taxon>
        <taxon>Trypanosoma</taxon>
    </lineage>
</organism>
<dbReference type="GeneID" id="39989485"/>
<feature type="region of interest" description="Disordered" evidence="1">
    <location>
        <begin position="1"/>
        <end position="31"/>
    </location>
</feature>
<proteinExistence type="predicted"/>
<dbReference type="VEuPathDB" id="TriTrypDB:TM35_000391890"/>
<gene>
    <name evidence="3" type="ORF">TM35_000391890</name>
</gene>
<dbReference type="InterPro" id="IPR023801">
    <property type="entry name" value="His_deacetylse_dom"/>
</dbReference>
<keyword evidence="4" id="KW-1185">Reference proteome</keyword>
<evidence type="ECO:0000313" key="3">
    <source>
        <dbReference type="EMBL" id="ORC85015.1"/>
    </source>
</evidence>
<feature type="region of interest" description="Disordered" evidence="1">
    <location>
        <begin position="443"/>
        <end position="474"/>
    </location>
</feature>
<evidence type="ECO:0000313" key="4">
    <source>
        <dbReference type="Proteomes" id="UP000192257"/>
    </source>
</evidence>
<dbReference type="PANTHER" id="PTHR10625:SF4">
    <property type="entry name" value="DEACETYLASE, PUTATIVE-RELATED"/>
    <property type="match status" value="1"/>
</dbReference>
<dbReference type="Proteomes" id="UP000192257">
    <property type="component" value="Unassembled WGS sequence"/>
</dbReference>
<dbReference type="CDD" id="cd09992">
    <property type="entry name" value="HDAC_classII"/>
    <property type="match status" value="1"/>
</dbReference>
<dbReference type="InterPro" id="IPR023696">
    <property type="entry name" value="Ureohydrolase_dom_sf"/>
</dbReference>
<dbReference type="GO" id="GO:0040029">
    <property type="term" value="P:epigenetic regulation of gene expression"/>
    <property type="evidence" value="ECO:0007669"/>
    <property type="project" value="TreeGrafter"/>
</dbReference>
<dbReference type="SUPFAM" id="SSF52768">
    <property type="entry name" value="Arginase/deacetylase"/>
    <property type="match status" value="1"/>
</dbReference>
<feature type="domain" description="Histone deacetylase" evidence="2">
    <location>
        <begin position="147"/>
        <end position="326"/>
    </location>
</feature>
<evidence type="ECO:0000256" key="1">
    <source>
        <dbReference type="SAM" id="MobiDB-lite"/>
    </source>
</evidence>
<feature type="compositionally biased region" description="Basic and acidic residues" evidence="1">
    <location>
        <begin position="391"/>
        <end position="411"/>
    </location>
</feature>
<accession>A0A1X0NJV3</accession>
<dbReference type="GO" id="GO:0000118">
    <property type="term" value="C:histone deacetylase complex"/>
    <property type="evidence" value="ECO:0007669"/>
    <property type="project" value="TreeGrafter"/>
</dbReference>
<dbReference type="RefSeq" id="XP_028879081.1">
    <property type="nucleotide sequence ID" value="XM_029029705.1"/>
</dbReference>
<dbReference type="OrthoDB" id="424012at2759"/>
<sequence length="657" mass="71456">MPKRLGATADAVNSKKNKKAKVEHQNGVTSTAHVPDDSIAAVSKKRFEAYVQQWMSETSGARRPPPTSLPFAEPIPTILDLMMPLTTSSTHKDPFLNNNGINVTHSIAVTVNKKAEEPTLIPYAEGTGVVYDDVMLQHESTDPEDYERPGRLKRTLDHLRAIGLMACCRRIPRHIARTKELRLVHSIDHIDSVDQLEFAVSLRKPGSTSSIGQDLYANISTSKAARMAAGCAVSAALSVVRGEVRNAFALVRPPGHHASANSASGFCFFNNVAVAVRVAQQELRQRGTSAPKALVLDWDVHHCDGTESIFYEDPSVVVVSIHQYGSGRGHVLRKTPSVFTDTIDVNSLAALMEQTTAEEPNSNVSTSDGRECGGDDGSKKDSISPTGKRKKENDKKNDLIPPPERKVEEKRLRKPVDYEKLAADIGEDDEAIARLFGITLDDRQNDMSSSSSDSSISKSNGSLPTSSSTRVVAGRLPGDTEGFSFEEDVNGDTHEAFYPGTGHIERVGGEEIEAARGKNINIPWPVAGMGDLEYIQVLLGVVAPVIREFSPDIVFISCGFDSACGDLLGAMRMSASGYYLLTKAVAALCPRLVVVLEGGYHLSNVARCSEAVMRALLECSGTVALPRSGMLWCQTEELIKQVQRTHEGYWKCFSQHE</sequence>
<feature type="compositionally biased region" description="Polar residues" evidence="1">
    <location>
        <begin position="354"/>
        <end position="367"/>
    </location>
</feature>